<dbReference type="EMBL" id="JANCYW010000007">
    <property type="protein sequence ID" value="KAK4536089.1"/>
    <property type="molecule type" value="Genomic_DNA"/>
</dbReference>
<feature type="transmembrane region" description="Helical" evidence="2">
    <location>
        <begin position="602"/>
        <end position="625"/>
    </location>
</feature>
<keyword evidence="2" id="KW-1133">Transmembrane helix</keyword>
<gene>
    <name evidence="3" type="ORF">CDCA_CDCA07G2114</name>
</gene>
<protein>
    <submittedName>
        <fullName evidence="3">Uncharacterized protein</fullName>
    </submittedName>
</protein>
<evidence type="ECO:0000313" key="3">
    <source>
        <dbReference type="EMBL" id="KAK4536089.1"/>
    </source>
</evidence>
<feature type="region of interest" description="Disordered" evidence="1">
    <location>
        <begin position="302"/>
        <end position="374"/>
    </location>
</feature>
<keyword evidence="4" id="KW-1185">Reference proteome</keyword>
<dbReference type="AlphaFoldDB" id="A0AAV9IVC2"/>
<reference evidence="3 4" key="1">
    <citation type="submission" date="2022-07" db="EMBL/GenBank/DDBJ databases">
        <title>Genome-wide signatures of adaptation to extreme environments.</title>
        <authorList>
            <person name="Cho C.H."/>
            <person name="Yoon H.S."/>
        </authorList>
    </citation>
    <scope>NUCLEOTIDE SEQUENCE [LARGE SCALE GENOMIC DNA]</scope>
    <source>
        <strain evidence="3 4">DBV 063 E5</strain>
    </source>
</reference>
<keyword evidence="2" id="KW-0472">Membrane</keyword>
<evidence type="ECO:0000256" key="2">
    <source>
        <dbReference type="SAM" id="Phobius"/>
    </source>
</evidence>
<feature type="compositionally biased region" description="Basic and acidic residues" evidence="1">
    <location>
        <begin position="339"/>
        <end position="350"/>
    </location>
</feature>
<evidence type="ECO:0000256" key="1">
    <source>
        <dbReference type="SAM" id="MobiDB-lite"/>
    </source>
</evidence>
<dbReference type="Proteomes" id="UP001301350">
    <property type="component" value="Unassembled WGS sequence"/>
</dbReference>
<evidence type="ECO:0000313" key="4">
    <source>
        <dbReference type="Proteomes" id="UP001301350"/>
    </source>
</evidence>
<name>A0AAV9IVC2_CYACA</name>
<sequence>MKSGRSEIGRWWRALGTARCEVLWPLVVLSIGFAVLALRQPLSSCQVEAWQWRRPAHRRYHAEQRLHLSVRSASSCWRAWTACNGPDAAVCNEAVRRMRWLERYCGERRTAVTALPLWFGRSVRLRLPPQWATTDTVPLSEVQWWLDVEPVQVRISTAAFGARNEADAAPGVLPWSMRVLYRTETSGTAESLHVIDRVELHVPPVVEDEQFVAQVRMPRVLNVSFENVGALDTLNEVPPWTRHRAGGGIPYWPRQLSSGPRTTRGAGSVPRANRLSARYMGSSWLLLVVFWVYVRLQRTHSTSSPGARTAVPFHGEAGDSTTAASTDRVRRKTGSPVPDIERGSRAHGHDQSSAVEFGCSRQSPPPMNTAASGSTPSVAARRFALLHVVTHEAVTSVIGAGGMLCPPSACVKIVAVDTIVCLVASLVAGAVVSATAAVPIDATAGSYTLAVLEPHQDTAGLDALRKRSTGILSGDRPTSAAHNIEPTASRHRRRSVWMERLRHTIKAVDAARKRIRCATAWATARALRYTGAGRWTGRLVQRGSARLDRCGPCVDRLLQAAGQACTLVAPRWLWRGLAWYAVPRLVATVLFGPSGVSQRSLALLAAALALLQLLAGSTGAAAGALCRRHLPGRMRPVRRIPSSPLLLAAAALLASTDLLAQPMHWARILPHRALPPFSITIRLPSPCAGDLLDRLPTADVAAASQIALIALHATQWLCWYGLYGLLMLLGVCWATHRTP</sequence>
<organism evidence="3 4">
    <name type="scientific">Cyanidium caldarium</name>
    <name type="common">Red alga</name>
    <dbReference type="NCBI Taxonomy" id="2771"/>
    <lineage>
        <taxon>Eukaryota</taxon>
        <taxon>Rhodophyta</taxon>
        <taxon>Bangiophyceae</taxon>
        <taxon>Cyanidiales</taxon>
        <taxon>Cyanidiaceae</taxon>
        <taxon>Cyanidium</taxon>
    </lineage>
</organism>
<accession>A0AAV9IVC2</accession>
<feature type="region of interest" description="Disordered" evidence="1">
    <location>
        <begin position="470"/>
        <end position="491"/>
    </location>
</feature>
<keyword evidence="2" id="KW-0812">Transmembrane</keyword>
<proteinExistence type="predicted"/>
<feature type="transmembrane region" description="Helical" evidence="2">
    <location>
        <begin position="713"/>
        <end position="734"/>
    </location>
</feature>
<comment type="caution">
    <text evidence="3">The sequence shown here is derived from an EMBL/GenBank/DDBJ whole genome shotgun (WGS) entry which is preliminary data.</text>
</comment>